<dbReference type="PANTHER" id="PTHR43133">
    <property type="entry name" value="RNA POLYMERASE ECF-TYPE SIGMA FACTO"/>
    <property type="match status" value="1"/>
</dbReference>
<evidence type="ECO:0000313" key="7">
    <source>
        <dbReference type="EMBL" id="SKB26033.1"/>
    </source>
</evidence>
<feature type="domain" description="RNA polymerase sigma factor 70 region 4 type 2" evidence="6">
    <location>
        <begin position="126"/>
        <end position="176"/>
    </location>
</feature>
<dbReference type="NCBIfam" id="TIGR02985">
    <property type="entry name" value="Sig70_bacteroi1"/>
    <property type="match status" value="1"/>
</dbReference>
<reference evidence="8" key="1">
    <citation type="submission" date="2017-02" db="EMBL/GenBank/DDBJ databases">
        <authorList>
            <person name="Varghese N."/>
            <person name="Submissions S."/>
        </authorList>
    </citation>
    <scope>NUCLEOTIDE SEQUENCE [LARGE SCALE GENOMIC DNA]</scope>
    <source>
        <strain evidence="8">DSM 24967</strain>
    </source>
</reference>
<dbReference type="InterPro" id="IPR036388">
    <property type="entry name" value="WH-like_DNA-bd_sf"/>
</dbReference>
<dbReference type="SUPFAM" id="SSF88659">
    <property type="entry name" value="Sigma3 and sigma4 domains of RNA polymerase sigma factors"/>
    <property type="match status" value="1"/>
</dbReference>
<dbReference type="PANTHER" id="PTHR43133:SF46">
    <property type="entry name" value="RNA POLYMERASE SIGMA-70 FACTOR ECF SUBFAMILY"/>
    <property type="match status" value="1"/>
</dbReference>
<dbReference type="CDD" id="cd06171">
    <property type="entry name" value="Sigma70_r4"/>
    <property type="match status" value="1"/>
</dbReference>
<dbReference type="Gene3D" id="1.10.10.10">
    <property type="entry name" value="Winged helix-like DNA-binding domain superfamily/Winged helix DNA-binding domain"/>
    <property type="match status" value="1"/>
</dbReference>
<name>A0A1T4ZUM3_9BACT</name>
<dbReference type="InterPro" id="IPR013324">
    <property type="entry name" value="RNA_pol_sigma_r3/r4-like"/>
</dbReference>
<dbReference type="InterPro" id="IPR013249">
    <property type="entry name" value="RNA_pol_sigma70_r4_t2"/>
</dbReference>
<evidence type="ECO:0000256" key="1">
    <source>
        <dbReference type="ARBA" id="ARBA00010641"/>
    </source>
</evidence>
<dbReference type="Pfam" id="PF04542">
    <property type="entry name" value="Sigma70_r2"/>
    <property type="match status" value="1"/>
</dbReference>
<accession>A0A1T4ZUM3</accession>
<dbReference type="InterPro" id="IPR014327">
    <property type="entry name" value="RNA_pol_sigma70_bacteroid"/>
</dbReference>
<protein>
    <submittedName>
        <fullName evidence="7">RNA polymerase sigma-70 factor, ECF subfamily</fullName>
    </submittedName>
</protein>
<comment type="similarity">
    <text evidence="1">Belongs to the sigma-70 factor family. ECF subfamily.</text>
</comment>
<dbReference type="InterPro" id="IPR039425">
    <property type="entry name" value="RNA_pol_sigma-70-like"/>
</dbReference>
<evidence type="ECO:0000313" key="8">
    <source>
        <dbReference type="Proteomes" id="UP000190852"/>
    </source>
</evidence>
<evidence type="ECO:0000256" key="2">
    <source>
        <dbReference type="ARBA" id="ARBA00023015"/>
    </source>
</evidence>
<gene>
    <name evidence="7" type="ORF">SAMN05660349_00101</name>
</gene>
<evidence type="ECO:0000256" key="3">
    <source>
        <dbReference type="ARBA" id="ARBA00023082"/>
    </source>
</evidence>
<dbReference type="InterPro" id="IPR014284">
    <property type="entry name" value="RNA_pol_sigma-70_dom"/>
</dbReference>
<keyword evidence="8" id="KW-1185">Reference proteome</keyword>
<dbReference type="Proteomes" id="UP000190852">
    <property type="component" value="Unassembled WGS sequence"/>
</dbReference>
<feature type="domain" description="RNA polymerase sigma-70 region 2" evidence="5">
    <location>
        <begin position="22"/>
        <end position="88"/>
    </location>
</feature>
<sequence length="196" mass="23429">MNLDEEILEEIKKDNIGVFNRLFEDTYYQLYFQCRKMIADPDTAKDLLQNVYLRFWEKRKDIDIRVSLSAYLSRSVRNECLNYIRGQRDMVSLSDSADESWGVEEPAQNENDSPEACLEFFELENRISEVVEQLPEQCRNIFKLSRESGLKNQEIADKLNLSVRTVETQLYRALKNIKNHLYEYLQFLFWLLFLQK</sequence>
<proteinExistence type="inferred from homology"/>
<organism evidence="7 8">
    <name type="scientific">Parabacteroides chartae</name>
    <dbReference type="NCBI Taxonomy" id="1037355"/>
    <lineage>
        <taxon>Bacteria</taxon>
        <taxon>Pseudomonadati</taxon>
        <taxon>Bacteroidota</taxon>
        <taxon>Bacteroidia</taxon>
        <taxon>Bacteroidales</taxon>
        <taxon>Tannerellaceae</taxon>
        <taxon>Parabacteroides</taxon>
    </lineage>
</organism>
<dbReference type="NCBIfam" id="TIGR02937">
    <property type="entry name" value="sigma70-ECF"/>
    <property type="match status" value="1"/>
</dbReference>
<evidence type="ECO:0000256" key="4">
    <source>
        <dbReference type="ARBA" id="ARBA00023163"/>
    </source>
</evidence>
<dbReference type="GO" id="GO:0006352">
    <property type="term" value="P:DNA-templated transcription initiation"/>
    <property type="evidence" value="ECO:0007669"/>
    <property type="project" value="InterPro"/>
</dbReference>
<dbReference type="SUPFAM" id="SSF88946">
    <property type="entry name" value="Sigma2 domain of RNA polymerase sigma factors"/>
    <property type="match status" value="1"/>
</dbReference>
<keyword evidence="3" id="KW-0731">Sigma factor</keyword>
<dbReference type="Pfam" id="PF08281">
    <property type="entry name" value="Sigma70_r4_2"/>
    <property type="match status" value="1"/>
</dbReference>
<dbReference type="InterPro" id="IPR007627">
    <property type="entry name" value="RNA_pol_sigma70_r2"/>
</dbReference>
<keyword evidence="4" id="KW-0804">Transcription</keyword>
<evidence type="ECO:0000259" key="6">
    <source>
        <dbReference type="Pfam" id="PF08281"/>
    </source>
</evidence>
<dbReference type="EMBL" id="FUYQ01000001">
    <property type="protein sequence ID" value="SKB26033.1"/>
    <property type="molecule type" value="Genomic_DNA"/>
</dbReference>
<dbReference type="Gene3D" id="1.10.1740.10">
    <property type="match status" value="1"/>
</dbReference>
<dbReference type="AlphaFoldDB" id="A0A1T4ZUM3"/>
<keyword evidence="2" id="KW-0805">Transcription regulation</keyword>
<evidence type="ECO:0000259" key="5">
    <source>
        <dbReference type="Pfam" id="PF04542"/>
    </source>
</evidence>
<dbReference type="InterPro" id="IPR013325">
    <property type="entry name" value="RNA_pol_sigma_r2"/>
</dbReference>
<dbReference type="GO" id="GO:0003677">
    <property type="term" value="F:DNA binding"/>
    <property type="evidence" value="ECO:0007669"/>
    <property type="project" value="InterPro"/>
</dbReference>
<dbReference type="GO" id="GO:0016987">
    <property type="term" value="F:sigma factor activity"/>
    <property type="evidence" value="ECO:0007669"/>
    <property type="project" value="UniProtKB-KW"/>
</dbReference>
<dbReference type="RefSeq" id="WP_079681880.1">
    <property type="nucleotide sequence ID" value="NZ_FUYQ01000001.1"/>
</dbReference>